<feature type="compositionally biased region" description="Low complexity" evidence="1">
    <location>
        <begin position="41"/>
        <end position="56"/>
    </location>
</feature>
<keyword evidence="3" id="KW-1185">Reference proteome</keyword>
<dbReference type="AlphaFoldDB" id="A0AAE0GRT7"/>
<comment type="caution">
    <text evidence="2">The sequence shown here is derived from an EMBL/GenBank/DDBJ whole genome shotgun (WGS) entry which is preliminary data.</text>
</comment>
<dbReference type="Proteomes" id="UP001190700">
    <property type="component" value="Unassembled WGS sequence"/>
</dbReference>
<feature type="region of interest" description="Disordered" evidence="1">
    <location>
        <begin position="107"/>
        <end position="130"/>
    </location>
</feature>
<protein>
    <submittedName>
        <fullName evidence="2">Uncharacterized protein</fullName>
    </submittedName>
</protein>
<evidence type="ECO:0000256" key="1">
    <source>
        <dbReference type="SAM" id="MobiDB-lite"/>
    </source>
</evidence>
<accession>A0AAE0GRT7</accession>
<dbReference type="EMBL" id="LGRX02003361">
    <property type="protein sequence ID" value="KAK3282366.1"/>
    <property type="molecule type" value="Genomic_DNA"/>
</dbReference>
<evidence type="ECO:0000313" key="3">
    <source>
        <dbReference type="Proteomes" id="UP001190700"/>
    </source>
</evidence>
<gene>
    <name evidence="2" type="ORF">CYMTET_9896</name>
</gene>
<proteinExistence type="predicted"/>
<organism evidence="2 3">
    <name type="scientific">Cymbomonas tetramitiformis</name>
    <dbReference type="NCBI Taxonomy" id="36881"/>
    <lineage>
        <taxon>Eukaryota</taxon>
        <taxon>Viridiplantae</taxon>
        <taxon>Chlorophyta</taxon>
        <taxon>Pyramimonadophyceae</taxon>
        <taxon>Pyramimonadales</taxon>
        <taxon>Pyramimonadaceae</taxon>
        <taxon>Cymbomonas</taxon>
    </lineage>
</organism>
<sequence length="238" mass="25831">MSHALQHPDSAAASLGRLGFRLRSAAAHAIEPAFMRRHSHPAATPSANPAASASDAPSRHDTSANAAPAVAAPCAASGTVRDRRLSRALLQLVLKIHWPHLHQELFGNRDGAPPTRPCRTGRTRGRLTGGKDGIAMGTEFALYAREELLQLGVQETELPSVHALEELYRVKVEEEKAQHLLAGFFLMTQSLSQLVEALLLIDRLLYVHENGCSDFCALPLYDPGISPRNICVVATWND</sequence>
<feature type="region of interest" description="Disordered" evidence="1">
    <location>
        <begin position="38"/>
        <end position="72"/>
    </location>
</feature>
<dbReference type="PANTHER" id="PTHR12496">
    <property type="entry name" value="CGI-41 METHYLTRANSFERASE"/>
    <property type="match status" value="1"/>
</dbReference>
<dbReference type="InterPro" id="IPR052220">
    <property type="entry name" value="METTL25"/>
</dbReference>
<name>A0AAE0GRT7_9CHLO</name>
<reference evidence="2 3" key="1">
    <citation type="journal article" date="2015" name="Genome Biol. Evol.">
        <title>Comparative Genomics of a Bacterivorous Green Alga Reveals Evolutionary Causalities and Consequences of Phago-Mixotrophic Mode of Nutrition.</title>
        <authorList>
            <person name="Burns J.A."/>
            <person name="Paasch A."/>
            <person name="Narechania A."/>
            <person name="Kim E."/>
        </authorList>
    </citation>
    <scope>NUCLEOTIDE SEQUENCE [LARGE SCALE GENOMIC DNA]</scope>
    <source>
        <strain evidence="2 3">PLY_AMNH</strain>
    </source>
</reference>
<dbReference type="PANTHER" id="PTHR12496:SF0">
    <property type="entry name" value="METHYLTRANSFERASE DOMAIN-CONTAINING PROTEIN"/>
    <property type="match status" value="1"/>
</dbReference>
<evidence type="ECO:0000313" key="2">
    <source>
        <dbReference type="EMBL" id="KAK3282366.1"/>
    </source>
</evidence>